<reference evidence="1 2" key="1">
    <citation type="journal article" date="2022" name="Plant J.">
        <title>Chromosome-level genome of Camellia lanceoleosa provides a valuable resource for understanding genome evolution and self-incompatibility.</title>
        <authorList>
            <person name="Gong W."/>
            <person name="Xiao S."/>
            <person name="Wang L."/>
            <person name="Liao Z."/>
            <person name="Chang Y."/>
            <person name="Mo W."/>
            <person name="Hu G."/>
            <person name="Li W."/>
            <person name="Zhao G."/>
            <person name="Zhu H."/>
            <person name="Hu X."/>
            <person name="Ji K."/>
            <person name="Xiang X."/>
            <person name="Song Q."/>
            <person name="Yuan D."/>
            <person name="Jin S."/>
            <person name="Zhang L."/>
        </authorList>
    </citation>
    <scope>NUCLEOTIDE SEQUENCE [LARGE SCALE GENOMIC DNA]</scope>
    <source>
        <strain evidence="1">SQ_2022a</strain>
    </source>
</reference>
<dbReference type="EMBL" id="CM045766">
    <property type="protein sequence ID" value="KAI8002392.1"/>
    <property type="molecule type" value="Genomic_DNA"/>
</dbReference>
<gene>
    <name evidence="1" type="ORF">LOK49_LG08G00550</name>
</gene>
<sequence length="238" mass="26394">MEIFRDSVLCFLLFLVILPPSIAQLSPSETRILFQIQQILEYPEALQGWKNWTSFYYLPQSPYLVIVCSENHITEFSLVGNRTSPSQSHIPPKPTSGNLFVSQETLSDKFSIGSFFRVLTKLSNLKKEALAVIPPNTNHKGRSKGKLGLILGIVGGVVGAVFAVGLLILLTFRREKTKRKKDDSFECDSFVLEKSSVRSEPAIDGTAHGSDIEAEASTFGQRPRTLHCDMPEPPPQSS</sequence>
<comment type="caution">
    <text evidence="1">The sequence shown here is derived from an EMBL/GenBank/DDBJ whole genome shotgun (WGS) entry which is preliminary data.</text>
</comment>
<evidence type="ECO:0000313" key="1">
    <source>
        <dbReference type="EMBL" id="KAI8002392.1"/>
    </source>
</evidence>
<protein>
    <submittedName>
        <fullName evidence="1">LRR receptor-like serine/threonine-protein kinase</fullName>
    </submittedName>
</protein>
<accession>A0ACC0GPD8</accession>
<organism evidence="1 2">
    <name type="scientific">Camellia lanceoleosa</name>
    <dbReference type="NCBI Taxonomy" id="1840588"/>
    <lineage>
        <taxon>Eukaryota</taxon>
        <taxon>Viridiplantae</taxon>
        <taxon>Streptophyta</taxon>
        <taxon>Embryophyta</taxon>
        <taxon>Tracheophyta</taxon>
        <taxon>Spermatophyta</taxon>
        <taxon>Magnoliopsida</taxon>
        <taxon>eudicotyledons</taxon>
        <taxon>Gunneridae</taxon>
        <taxon>Pentapetalae</taxon>
        <taxon>asterids</taxon>
        <taxon>Ericales</taxon>
        <taxon>Theaceae</taxon>
        <taxon>Camellia</taxon>
    </lineage>
</organism>
<keyword evidence="2" id="KW-1185">Reference proteome</keyword>
<evidence type="ECO:0000313" key="2">
    <source>
        <dbReference type="Proteomes" id="UP001060215"/>
    </source>
</evidence>
<name>A0ACC0GPD8_9ERIC</name>
<dbReference type="Proteomes" id="UP001060215">
    <property type="component" value="Chromosome 9"/>
</dbReference>
<proteinExistence type="predicted"/>